<dbReference type="Pfam" id="PF00501">
    <property type="entry name" value="AMP-binding"/>
    <property type="match status" value="3"/>
</dbReference>
<feature type="domain" description="AMP-dependent synthetase/ligase" evidence="2">
    <location>
        <begin position="26"/>
        <end position="380"/>
    </location>
</feature>
<evidence type="ECO:0000313" key="4">
    <source>
        <dbReference type="EMBL" id="NKY37202.1"/>
    </source>
</evidence>
<dbReference type="Gene3D" id="3.30.559.30">
    <property type="entry name" value="Nonribosomal peptide synthetase, condensation domain"/>
    <property type="match status" value="2"/>
</dbReference>
<dbReference type="PANTHER" id="PTHR45527">
    <property type="entry name" value="NONRIBOSOMAL PEPTIDE SYNTHETASE"/>
    <property type="match status" value="1"/>
</dbReference>
<feature type="compositionally biased region" description="Low complexity" evidence="1">
    <location>
        <begin position="1897"/>
        <end position="1906"/>
    </location>
</feature>
<evidence type="ECO:0000313" key="5">
    <source>
        <dbReference type="Proteomes" id="UP000565715"/>
    </source>
</evidence>
<proteinExistence type="predicted"/>
<dbReference type="InterPro" id="IPR023213">
    <property type="entry name" value="CAT-like_dom_sf"/>
</dbReference>
<feature type="region of interest" description="Disordered" evidence="1">
    <location>
        <begin position="1897"/>
        <end position="1938"/>
    </location>
</feature>
<accession>A0A846XMI0</accession>
<dbReference type="RefSeq" id="WP_068040957.1">
    <property type="nucleotide sequence ID" value="NZ_JAAXOO010000008.1"/>
</dbReference>
<dbReference type="Gene3D" id="3.30.559.10">
    <property type="entry name" value="Chloramphenicol acetyltransferase-like domain"/>
    <property type="match status" value="2"/>
</dbReference>
<dbReference type="GO" id="GO:0031177">
    <property type="term" value="F:phosphopantetheine binding"/>
    <property type="evidence" value="ECO:0007669"/>
    <property type="project" value="TreeGrafter"/>
</dbReference>
<comment type="caution">
    <text evidence="4">The sequence shown here is derived from an EMBL/GenBank/DDBJ whole genome shotgun (WGS) entry which is preliminary data.</text>
</comment>
<dbReference type="GO" id="GO:0003824">
    <property type="term" value="F:catalytic activity"/>
    <property type="evidence" value="ECO:0007669"/>
    <property type="project" value="InterPro"/>
</dbReference>
<protein>
    <submittedName>
        <fullName evidence="4">AMP-binding protein</fullName>
    </submittedName>
</protein>
<dbReference type="GO" id="GO:0043041">
    <property type="term" value="P:amino acid activation for nonribosomal peptide biosynthetic process"/>
    <property type="evidence" value="ECO:0007669"/>
    <property type="project" value="TreeGrafter"/>
</dbReference>
<organism evidence="4 5">
    <name type="scientific">Nocardia speluncae</name>
    <dbReference type="NCBI Taxonomy" id="419477"/>
    <lineage>
        <taxon>Bacteria</taxon>
        <taxon>Bacillati</taxon>
        <taxon>Actinomycetota</taxon>
        <taxon>Actinomycetes</taxon>
        <taxon>Mycobacteriales</taxon>
        <taxon>Nocardiaceae</taxon>
        <taxon>Nocardia</taxon>
    </lineage>
</organism>
<dbReference type="GO" id="GO:0005737">
    <property type="term" value="C:cytoplasm"/>
    <property type="evidence" value="ECO:0007669"/>
    <property type="project" value="TreeGrafter"/>
</dbReference>
<dbReference type="InterPro" id="IPR045851">
    <property type="entry name" value="AMP-bd_C_sf"/>
</dbReference>
<dbReference type="InterPro" id="IPR042099">
    <property type="entry name" value="ANL_N_sf"/>
</dbReference>
<dbReference type="GO" id="GO:0008610">
    <property type="term" value="P:lipid biosynthetic process"/>
    <property type="evidence" value="ECO:0007669"/>
    <property type="project" value="UniProtKB-ARBA"/>
</dbReference>
<feature type="compositionally biased region" description="Gly residues" evidence="1">
    <location>
        <begin position="1838"/>
        <end position="1859"/>
    </location>
</feature>
<feature type="compositionally biased region" description="Low complexity" evidence="1">
    <location>
        <begin position="494"/>
        <end position="505"/>
    </location>
</feature>
<dbReference type="PANTHER" id="PTHR45527:SF1">
    <property type="entry name" value="FATTY ACID SYNTHASE"/>
    <property type="match status" value="1"/>
</dbReference>
<dbReference type="Gene3D" id="3.30.300.30">
    <property type="match status" value="1"/>
</dbReference>
<evidence type="ECO:0000256" key="1">
    <source>
        <dbReference type="SAM" id="MobiDB-lite"/>
    </source>
</evidence>
<dbReference type="SUPFAM" id="SSF56801">
    <property type="entry name" value="Acetyl-CoA synthetase-like"/>
    <property type="match status" value="3"/>
</dbReference>
<evidence type="ECO:0000259" key="3">
    <source>
        <dbReference type="Pfam" id="PF00668"/>
    </source>
</evidence>
<keyword evidence="5" id="KW-1185">Reference proteome</keyword>
<sequence length="3428" mass="358478">MTRPVRSRPQRTRRPRVTTLPQLIANAVETNPDGVALVLADGTGPLEQVGYAELDAWSSRLARALIARGIGPEDLVAVAVPRSLDAVLAVWAVAKTGAGFVPIDPAYPPGWVAHLLVDAGAVYGLSVSWVRTELPEEIDWLQVDTVDTARSLEQFSADAVTYADRVRPLRAEHPAYVTYVADGETLPDGVVVTQAGLSGLCSEQQGRYRVEPDDRTLNFAPLPSDSSVLELLLALGGAATMVVVSPLVSRADELAALLRRTGVTHAYLPADALDLIDPAGLDELGVVIAGRRPCTPETVQRWAIPVTGGSSRALYQGYGPAEATVMTSISSPLVPGGPLSLGAPIRGVTAHILDEQLDAVTDGAVGELYLGGTQLARGYHRRPGRTAQLLVADPFAADGARLYRTGDLVRRGSGGAMEYVGRVELPALEGPAVISPPSRDEPAPPPESPAGELPDYEQSLPIRDPAPTARPVHDLDRTDGGFGASGPDFGPGTSAPQDADPAASAVPEPVSQDHGFAAHSNGLSPDSLPENGSRPASEQRDMELPGRGYLEMPDRRQPLPSRSPHGAAEPFEPAVADSPGPGLHGEPETYGAPETAGPGAGERADRGEPVDSGLSQPGFAAAPERRRFEDSADDWLRSGQQLPGPSGGPEDPANQLPAAADRSPGTADALPVRGSSAPIPSDATAFYENPLSAGRESDRRAERGTAVSGPAQPLSSRPDWAVPPAWSAEPELPSRPGVGPGAPPDPGAADATRPPGPPAVVERPATIALSPGQLRLWERNQSAPGTAVETITAAMHLTGPLDATAMQAAVADVVDRHETLRTVYPANGAVPQQVVLPREQAVPEVVAETVPAADLGEWLHALSQTDFDAADAEQVPVRFALAELGPREHVVAVVVHRILADDASAGLLLRDLLRAFLGRRNRSRPLWQPLSIQYLDYFLGRRAELGDIADPDSVAARRLAFWREYLAELPARLEFPADTAAAATGHGIHAFDIGTRTHRRIAEIAQRAGTSEFIVLRAAFAVLLARSGTVADIVLSSSVRGGDERELDDAIGPYANTVVLRTRIDPAESFLDLVQRVAESDRRAFANADLPFELLTEALGIDDSLFDVAIALRHNDIPRLEMPSLATEPVEVPATPDGAALGLIIDPHRAPDGSPDGIAAAFRFAADRIGRTAVAEVARRFQRVLTVAGGDPDGPVGDIDLLSRADLDRLLVVWNDTRYPVAPELLLDGYRRTVAIRPDTMAVADSETELSYKEFDGRVNRLARRLIEAGVGAETVVGIATRCTPDLVVAIYAVLTAGGAYLPLDPRDPAHWTAQVIDTATPALVLADRTSESPAAEAVRASRWSAPVLLVDSDELGQYSTEPVRSAELIRPARPGNPACVMCVSAAADGPELAVLSHTALNNQITLMLAQTPLGFTDVYLQRNAATAATSLWGFFLPLRAGAELVLAGPANARQIAEAVTAHGVTVTDFGPAELAEFAELIDPDRVGTLREIFVTGELLSPEIVSALRTRCSAQVHNLYGTCETAVSATSWPAAGSAERSVPIGLPQWNTRVYVLDARLRPVPPGVPGELYLAGDQLARGYADRPGLTADRFVANPFGYGQRMYRTGDLVLWRDATHATPHRLDLLGRTDHQVRFRGHRLRLHVIAAALRTLPGITDAAVLARTVAAGSDPTAPGSRLAAYVVPEHGVDPDLDRVRAGLGGLLPASLLPVAYQVVEQIPSNSAGEPDSDRLPDPDDVPVLSTVLEPRPTESVALPANRGGEPAAGAVETSTSDAYGFGDAHPANPDPAGRADVRTTATDVLDDTRAADMADDAEAGTANTDPAGRAGARAVGPADLAGGGPANTGVVGDAGRGGGAGGPADTDVAEAVGFRATAGSAGGGPADVDVVGEAGRGSAAVDAAGGRAAETGVAGRPDTRTNSGADTATVTGAGPRSGDSAAVDAGAADLVGVRSGFGAADGTRPGEGDASAFDAGTSPAAGAAAVASVSESQHGPAAEDESSGGSQVSGELPATPTAIRLLDNPLPGVEVRSIVLDLPAGRPLDHTEAVVRALVTRHPLLSARLDSSDRSPTLWIPPRDQRGDRQYWWLDRESGENTVATDDVVQAAADALDPATGRNIHFVVTGAESARRLVVVANGLVVDDRSWRVIVDELITGDTAPAASESRLPQLVTALDQRARSIDLLDEAGWWRRNLAGARTAAPLGTVDLRPRRRVSLAITAEGTAAVTAAADAYQATVPEVLLTAVAIALRTGEQGAVAGALGSLVRYDADARSLVSRSDDLVGGFATEFPLSVQLTDIDTADALVGGPAAGAALTQIRDLVRSVPGGGAGYALLRYLSAETSAEFAAADSGRFTLRYRDLRPARVHTDGPADGVPLVLTVDVTDDGLLCRFDYATAVFVGEDVKTFAEHWVRALGGLAEHGLRPTPPVPASPVSNVGDPYATTGRDPYTPRTTDPYPPAGYETADSAAGARTSPDPHRPAVLDSPAAGHSGGRVWQDGGPAPVDPEPRPGHDPNTPEPLPDAEVTSLLRPITDPPHPPVGSGLPQRRRRTGGDPAPAVPEPAAEALPQRQSANLDDRADLGLNGLPQRRPRSQDHPIPLDSPGGPGVPQRRRQAEDQVAGAEDQRPEASTSGAVERPAGEAPGDFADRTGEVSRSRSGGLPQDAGTADRRPEVLMSGPSRAGEDPSALSPISGLPQRQPRLHDGPLLPEGGEHTPGTGGLPQRRSRPEDGVLQSEPPTGSGLPQRSRRQDGSPSSEPPVDSGLPQRQPGVADRSLPTEPEPGPDLPQRRHPAGEQLTETGDERPESPLAGLVDVPQVSDDPGGTGEEAARPGSNGLPQRRPGWQDSPGPGEATVSSLRTDLPRRRPGLPGGPDSSELPVSARPAGLPQRRPQPADQSIDEAYPGTSAQDRPATGADPQEGTGAGPVSLPQRRPVQVEESTDSAQTAEPPLLPQRRPTSGGRSVPETPAPLPRRRQPAAVADDPAAESLELPAVGAEPESTADPEPTTFLRPVTDVETTAYLSPIRDLGPRDDENTLLSLLDAQVARTPADPAVRQGARLLSYVELDRKSRALSVELIRFGVGAQTPVAVAMRPGIDLVVAVCAVLRAGGAYVPVDPGGSAEDLDRVLASAEPICVLSISDDGVTTGTGIPVVAIDLLYLDLPTDPAADPVVDADDLADIRYRPDMATGVTGTHRQMVERLRRAQRSHPYDSADLVLHAAPTVGDITLWELFRPLHSGAQILMPDHPGRAADLSRSIAANRVTVVHVVPALLDRFLDSVTDGGGRAAHPSLRRLVVDGAALPSGGVERFMNLLPGAELVIWYGHSETGVITVGSVGGRPVTNDRVYLLDEQLRPVPPGTAGEMYIGGPQLARGFYEAASETAARFVAAAGGGRLYRTGDIVRRRAGVLEYLGRVERYGGSLPVGSRRGGHD</sequence>
<feature type="compositionally biased region" description="Basic and acidic residues" evidence="1">
    <location>
        <begin position="623"/>
        <end position="636"/>
    </location>
</feature>
<dbReference type="Pfam" id="PF00668">
    <property type="entry name" value="Condensation"/>
    <property type="match status" value="2"/>
</dbReference>
<feature type="compositionally biased region" description="Basic and acidic residues" evidence="1">
    <location>
        <begin position="2643"/>
        <end position="2652"/>
    </location>
</feature>
<dbReference type="SUPFAM" id="SSF52777">
    <property type="entry name" value="CoA-dependent acyltransferases"/>
    <property type="match status" value="4"/>
</dbReference>
<gene>
    <name evidence="4" type="ORF">HGA13_29630</name>
</gene>
<dbReference type="GO" id="GO:0044550">
    <property type="term" value="P:secondary metabolite biosynthetic process"/>
    <property type="evidence" value="ECO:0007669"/>
    <property type="project" value="TreeGrafter"/>
</dbReference>
<feature type="region of interest" description="Disordered" evidence="1">
    <location>
        <begin position="2417"/>
        <end position="3012"/>
    </location>
</feature>
<feature type="domain" description="Condensation" evidence="3">
    <location>
        <begin position="766"/>
        <end position="1210"/>
    </location>
</feature>
<feature type="domain" description="AMP-dependent synthetase/ligase" evidence="2">
    <location>
        <begin position="3039"/>
        <end position="3372"/>
    </location>
</feature>
<feature type="region of interest" description="Disordered" evidence="1">
    <location>
        <begin position="1834"/>
        <end position="1863"/>
    </location>
</feature>
<feature type="domain" description="Condensation" evidence="3">
    <location>
        <begin position="2042"/>
        <end position="2420"/>
    </location>
</feature>
<reference evidence="4 5" key="1">
    <citation type="submission" date="2020-04" db="EMBL/GenBank/DDBJ databases">
        <title>MicrobeNet Type strains.</title>
        <authorList>
            <person name="Nicholson A.C."/>
        </authorList>
    </citation>
    <scope>NUCLEOTIDE SEQUENCE [LARGE SCALE GENOMIC DNA]</scope>
    <source>
        <strain evidence="4 5">DSM 45078</strain>
    </source>
</reference>
<feature type="region of interest" description="Disordered" evidence="1">
    <location>
        <begin position="1721"/>
        <end position="1793"/>
    </location>
</feature>
<feature type="compositionally biased region" description="Low complexity" evidence="1">
    <location>
        <begin position="2440"/>
        <end position="2452"/>
    </location>
</feature>
<name>A0A846XMI0_9NOCA</name>
<dbReference type="UniPathway" id="UPA00011"/>
<feature type="domain" description="AMP-dependent synthetase/ligase" evidence="2">
    <location>
        <begin position="1232"/>
        <end position="1582"/>
    </location>
</feature>
<feature type="region of interest" description="Disordered" evidence="1">
    <location>
        <begin position="1981"/>
        <end position="2009"/>
    </location>
</feature>
<dbReference type="InterPro" id="IPR000873">
    <property type="entry name" value="AMP-dep_synth/lig_dom"/>
</dbReference>
<dbReference type="Gene3D" id="3.40.50.12780">
    <property type="entry name" value="N-terminal domain of ligase-like"/>
    <property type="match status" value="2"/>
</dbReference>
<dbReference type="Gene3D" id="2.30.38.10">
    <property type="entry name" value="Luciferase, Domain 3"/>
    <property type="match status" value="1"/>
</dbReference>
<dbReference type="Proteomes" id="UP000565715">
    <property type="component" value="Unassembled WGS sequence"/>
</dbReference>
<evidence type="ECO:0000259" key="2">
    <source>
        <dbReference type="Pfam" id="PF00501"/>
    </source>
</evidence>
<dbReference type="InterPro" id="IPR001242">
    <property type="entry name" value="Condensation_dom"/>
</dbReference>
<feature type="region of interest" description="Disordered" evidence="1">
    <location>
        <begin position="430"/>
        <end position="762"/>
    </location>
</feature>
<dbReference type="EMBL" id="JAAXOO010000008">
    <property type="protein sequence ID" value="NKY37202.1"/>
    <property type="molecule type" value="Genomic_DNA"/>
</dbReference>
<feature type="compositionally biased region" description="Polar residues" evidence="1">
    <location>
        <begin position="1917"/>
        <end position="1927"/>
    </location>
</feature>
<dbReference type="Gene3D" id="3.40.50.980">
    <property type="match status" value="2"/>
</dbReference>